<evidence type="ECO:0008006" key="3">
    <source>
        <dbReference type="Google" id="ProtNLM"/>
    </source>
</evidence>
<gene>
    <name evidence="1" type="ORF">BCR33DRAFT_817566</name>
</gene>
<sequence length="88" mass="10218">MGSPFWMPPEIIQLEGAMKSSDIWSVGCTVSNCWRENHLTIHLIPCPSSSISFRMSILHSQPPRYQRYEDFFGLSWLIRLRFNNTGIT</sequence>
<dbReference type="Proteomes" id="UP000193642">
    <property type="component" value="Unassembled WGS sequence"/>
</dbReference>
<proteinExistence type="predicted"/>
<dbReference type="InterPro" id="IPR011009">
    <property type="entry name" value="Kinase-like_dom_sf"/>
</dbReference>
<organism evidence="1 2">
    <name type="scientific">Rhizoclosmatium globosum</name>
    <dbReference type="NCBI Taxonomy" id="329046"/>
    <lineage>
        <taxon>Eukaryota</taxon>
        <taxon>Fungi</taxon>
        <taxon>Fungi incertae sedis</taxon>
        <taxon>Chytridiomycota</taxon>
        <taxon>Chytridiomycota incertae sedis</taxon>
        <taxon>Chytridiomycetes</taxon>
        <taxon>Chytridiales</taxon>
        <taxon>Chytriomycetaceae</taxon>
        <taxon>Rhizoclosmatium</taxon>
    </lineage>
</organism>
<name>A0A1Y2CBP3_9FUNG</name>
<accession>A0A1Y2CBP3</accession>
<evidence type="ECO:0000313" key="1">
    <source>
        <dbReference type="EMBL" id="ORY44453.1"/>
    </source>
</evidence>
<dbReference type="Gene3D" id="1.10.510.10">
    <property type="entry name" value="Transferase(Phosphotransferase) domain 1"/>
    <property type="match status" value="1"/>
</dbReference>
<dbReference type="EMBL" id="MCGO01000022">
    <property type="protein sequence ID" value="ORY44453.1"/>
    <property type="molecule type" value="Genomic_DNA"/>
</dbReference>
<dbReference type="SUPFAM" id="SSF56112">
    <property type="entry name" value="Protein kinase-like (PK-like)"/>
    <property type="match status" value="1"/>
</dbReference>
<reference evidence="1 2" key="1">
    <citation type="submission" date="2016-07" db="EMBL/GenBank/DDBJ databases">
        <title>Pervasive Adenine N6-methylation of Active Genes in Fungi.</title>
        <authorList>
            <consortium name="DOE Joint Genome Institute"/>
            <person name="Mondo S.J."/>
            <person name="Dannebaum R.O."/>
            <person name="Kuo R.C."/>
            <person name="Labutti K."/>
            <person name="Haridas S."/>
            <person name="Kuo A."/>
            <person name="Salamov A."/>
            <person name="Ahrendt S.R."/>
            <person name="Lipzen A."/>
            <person name="Sullivan W."/>
            <person name="Andreopoulos W.B."/>
            <person name="Clum A."/>
            <person name="Lindquist E."/>
            <person name="Daum C."/>
            <person name="Ramamoorthy G.K."/>
            <person name="Gryganskyi A."/>
            <person name="Culley D."/>
            <person name="Magnuson J.K."/>
            <person name="James T.Y."/>
            <person name="O'Malley M.A."/>
            <person name="Stajich J.E."/>
            <person name="Spatafora J.W."/>
            <person name="Visel A."/>
            <person name="Grigoriev I.V."/>
        </authorList>
    </citation>
    <scope>NUCLEOTIDE SEQUENCE [LARGE SCALE GENOMIC DNA]</scope>
    <source>
        <strain evidence="1 2">JEL800</strain>
    </source>
</reference>
<comment type="caution">
    <text evidence="1">The sequence shown here is derived from an EMBL/GenBank/DDBJ whole genome shotgun (WGS) entry which is preliminary data.</text>
</comment>
<evidence type="ECO:0000313" key="2">
    <source>
        <dbReference type="Proteomes" id="UP000193642"/>
    </source>
</evidence>
<dbReference type="STRING" id="329046.A0A1Y2CBP3"/>
<protein>
    <recommendedName>
        <fullName evidence="3">Protein kinase domain-containing protein</fullName>
    </recommendedName>
</protein>
<keyword evidence="2" id="KW-1185">Reference proteome</keyword>
<dbReference type="AlphaFoldDB" id="A0A1Y2CBP3"/>